<sequence length="60" mass="6244">MPDNKFTQEDKERVMSTQATAGKDMGAGGFAAKAQSAADKNDPPETKSHGQHGDAPAGKK</sequence>
<dbReference type="EMBL" id="JBBWRZ010000002">
    <property type="protein sequence ID" value="KAK8243651.1"/>
    <property type="molecule type" value="Genomic_DNA"/>
</dbReference>
<evidence type="ECO:0000313" key="2">
    <source>
        <dbReference type="EMBL" id="KAK8243651.1"/>
    </source>
</evidence>
<feature type="region of interest" description="Disordered" evidence="1">
    <location>
        <begin position="1"/>
        <end position="60"/>
    </location>
</feature>
<name>A0ABR1YY67_9PEZI</name>
<proteinExistence type="predicted"/>
<protein>
    <recommendedName>
        <fullName evidence="4">Seed maturation protein</fullName>
    </recommendedName>
</protein>
<evidence type="ECO:0008006" key="4">
    <source>
        <dbReference type="Google" id="ProtNLM"/>
    </source>
</evidence>
<keyword evidence="3" id="KW-1185">Reference proteome</keyword>
<accession>A0ABR1YY67</accession>
<gene>
    <name evidence="2" type="ORF">HDK90DRAFT_530868</name>
</gene>
<evidence type="ECO:0000313" key="3">
    <source>
        <dbReference type="Proteomes" id="UP001492380"/>
    </source>
</evidence>
<comment type="caution">
    <text evidence="2">The sequence shown here is derived from an EMBL/GenBank/DDBJ whole genome shotgun (WGS) entry which is preliminary data.</text>
</comment>
<reference evidence="2 3" key="1">
    <citation type="submission" date="2024-04" db="EMBL/GenBank/DDBJ databases">
        <title>Phyllosticta paracitricarpa is synonymous to the EU quarantine fungus P. citricarpa based on phylogenomic analyses.</title>
        <authorList>
            <consortium name="Lawrence Berkeley National Laboratory"/>
            <person name="Van Ingen-Buijs V.A."/>
            <person name="Van Westerhoven A.C."/>
            <person name="Haridas S."/>
            <person name="Skiadas P."/>
            <person name="Martin F."/>
            <person name="Groenewald J.Z."/>
            <person name="Crous P.W."/>
            <person name="Seidl M.F."/>
        </authorList>
    </citation>
    <scope>NUCLEOTIDE SEQUENCE [LARGE SCALE GENOMIC DNA]</scope>
    <source>
        <strain evidence="2 3">CBS 123374</strain>
    </source>
</reference>
<organism evidence="2 3">
    <name type="scientific">Phyllosticta capitalensis</name>
    <dbReference type="NCBI Taxonomy" id="121624"/>
    <lineage>
        <taxon>Eukaryota</taxon>
        <taxon>Fungi</taxon>
        <taxon>Dikarya</taxon>
        <taxon>Ascomycota</taxon>
        <taxon>Pezizomycotina</taxon>
        <taxon>Dothideomycetes</taxon>
        <taxon>Dothideomycetes incertae sedis</taxon>
        <taxon>Botryosphaeriales</taxon>
        <taxon>Phyllostictaceae</taxon>
        <taxon>Phyllosticta</taxon>
    </lineage>
</organism>
<dbReference type="Proteomes" id="UP001492380">
    <property type="component" value="Unassembled WGS sequence"/>
</dbReference>
<evidence type="ECO:0000256" key="1">
    <source>
        <dbReference type="SAM" id="MobiDB-lite"/>
    </source>
</evidence>
<feature type="compositionally biased region" description="Basic and acidic residues" evidence="1">
    <location>
        <begin position="39"/>
        <end position="52"/>
    </location>
</feature>
<feature type="compositionally biased region" description="Basic and acidic residues" evidence="1">
    <location>
        <begin position="1"/>
        <end position="14"/>
    </location>
</feature>